<reference evidence="1" key="1">
    <citation type="submission" date="2021-07" db="EMBL/GenBank/DDBJ databases">
        <title>Shinella sp. nov., a novel member of the genus Shinella from water.</title>
        <authorList>
            <person name="Deng Y."/>
        </authorList>
    </citation>
    <scope>NUCLEOTIDE SEQUENCE</scope>
    <source>
        <strain evidence="1">CPCC 100929</strain>
    </source>
</reference>
<proteinExistence type="predicted"/>
<dbReference type="Proteomes" id="UP000996601">
    <property type="component" value="Unassembled WGS sequence"/>
</dbReference>
<comment type="caution">
    <text evidence="1">The sequence shown here is derived from an EMBL/GenBank/DDBJ whole genome shotgun (WGS) entry which is preliminary data.</text>
</comment>
<name>A0ABT1RGX7_9HYPH</name>
<evidence type="ECO:0000313" key="2">
    <source>
        <dbReference type="Proteomes" id="UP000996601"/>
    </source>
</evidence>
<accession>A0ABT1RGX7</accession>
<organism evidence="1 2">
    <name type="scientific">Shinella lacus</name>
    <dbReference type="NCBI Taxonomy" id="2654216"/>
    <lineage>
        <taxon>Bacteria</taxon>
        <taxon>Pseudomonadati</taxon>
        <taxon>Pseudomonadota</taxon>
        <taxon>Alphaproteobacteria</taxon>
        <taxon>Hyphomicrobiales</taxon>
        <taxon>Rhizobiaceae</taxon>
        <taxon>Shinella</taxon>
    </lineage>
</organism>
<dbReference type="InterPro" id="IPR009380">
    <property type="entry name" value="DUF1036"/>
</dbReference>
<gene>
    <name evidence="1" type="ORF">GB927_030255</name>
</gene>
<dbReference type="Pfam" id="PF06282">
    <property type="entry name" value="DUF1036"/>
    <property type="match status" value="1"/>
</dbReference>
<sequence>MQINGVASEAVRAKSHRPFFPKARCLLQAGLFVFTGFAALSAPDEAKADFRVCNGTQNLVGVAIGYRAKEGWMTEGWWQVPATTCATLIEGELQSRYYYLYAEDAARGGRWTGDVNMCVAENEFKITGVQDCFARGFQRMGFKEYDTGRQGSWMVQLSDTPGTQESQN</sequence>
<protein>
    <submittedName>
        <fullName evidence="1">DUF1036 domain-containing protein</fullName>
    </submittedName>
</protein>
<dbReference type="EMBL" id="WHSB02000019">
    <property type="protein sequence ID" value="MCQ4634354.1"/>
    <property type="molecule type" value="Genomic_DNA"/>
</dbReference>
<keyword evidence="2" id="KW-1185">Reference proteome</keyword>
<evidence type="ECO:0000313" key="1">
    <source>
        <dbReference type="EMBL" id="MCQ4634354.1"/>
    </source>
</evidence>